<evidence type="ECO:0000313" key="5">
    <source>
        <dbReference type="EMBL" id="TBU31575.1"/>
    </source>
</evidence>
<dbReference type="PANTHER" id="PTHR23402">
    <property type="entry name" value="PROTEASE FAMILY C15 PYROGLUTAMYL-PEPTIDASE I-RELATED"/>
    <property type="match status" value="1"/>
</dbReference>
<dbReference type="InterPro" id="IPR016125">
    <property type="entry name" value="Peptidase_C15-like"/>
</dbReference>
<dbReference type="PANTHER" id="PTHR23402:SF1">
    <property type="entry name" value="PYROGLUTAMYL-PEPTIDASE I"/>
    <property type="match status" value="1"/>
</dbReference>
<proteinExistence type="inferred from homology"/>
<dbReference type="GO" id="GO:0006508">
    <property type="term" value="P:proteolysis"/>
    <property type="evidence" value="ECO:0007669"/>
    <property type="project" value="UniProtKB-KW"/>
</dbReference>
<keyword evidence="3" id="KW-0378">Hydrolase</keyword>
<gene>
    <name evidence="5" type="ORF">BD311DRAFT_656301</name>
</gene>
<evidence type="ECO:0000256" key="1">
    <source>
        <dbReference type="ARBA" id="ARBA00006641"/>
    </source>
</evidence>
<evidence type="ECO:0000256" key="4">
    <source>
        <dbReference type="ARBA" id="ARBA00022807"/>
    </source>
</evidence>
<evidence type="ECO:0000256" key="2">
    <source>
        <dbReference type="ARBA" id="ARBA00022670"/>
    </source>
</evidence>
<keyword evidence="4" id="KW-0788">Thiol protease</keyword>
<dbReference type="GO" id="GO:0008234">
    <property type="term" value="F:cysteine-type peptidase activity"/>
    <property type="evidence" value="ECO:0007669"/>
    <property type="project" value="UniProtKB-KW"/>
</dbReference>
<dbReference type="AlphaFoldDB" id="A0A4Q9MV43"/>
<dbReference type="Proteomes" id="UP000292957">
    <property type="component" value="Unassembled WGS sequence"/>
</dbReference>
<comment type="similarity">
    <text evidence="1">Belongs to the peptidase C15 family.</text>
</comment>
<sequence>MPPIVPATDGIDPNALRVLITGFGPFGKYVENPSWLAVKPLHNTILYKDPPAELLVPSDQAAIITDEMEEFLRRPQQIHITVLEIPVSYQAVLNTVPGLHARPPVIPRPTDPNFALPTPPANGYDFIFHVGVAGRGPLRIERIGHKNGYRMKDADGEYAPIVHLPKDTIGSDAEAELARMERMFALGPSGSADVPGMTPGAAEVVDIPPAPNRGFGKGYETFPDELQTDVDVPKLIVHLKESGIDQVYSSMDAGHFLCDFMFYCSLAEARRHITPQEKFKERNSPTKCTPVLFMHCPPVDQPLSTEQVTDAIQRIVLWVCGRFHQS</sequence>
<reference evidence="5" key="1">
    <citation type="submission" date="2019-01" db="EMBL/GenBank/DDBJ databases">
        <title>Draft genome sequences of three monokaryotic isolates of the white-rot basidiomycete fungus Dichomitus squalens.</title>
        <authorList>
            <consortium name="DOE Joint Genome Institute"/>
            <person name="Lopez S.C."/>
            <person name="Andreopoulos B."/>
            <person name="Pangilinan J."/>
            <person name="Lipzen A."/>
            <person name="Riley R."/>
            <person name="Ahrendt S."/>
            <person name="Ng V."/>
            <person name="Barry K."/>
            <person name="Daum C."/>
            <person name="Grigoriev I.V."/>
            <person name="Hilden K.S."/>
            <person name="Makela M.R."/>
            <person name="de Vries R.P."/>
        </authorList>
    </citation>
    <scope>NUCLEOTIDE SEQUENCE [LARGE SCALE GENOMIC DNA]</scope>
    <source>
        <strain evidence="5">OM18370.1</strain>
    </source>
</reference>
<protein>
    <submittedName>
        <fullName evidence="5">Peptidase C15 pyroglutamyl peptidase I-like protein</fullName>
    </submittedName>
</protein>
<dbReference type="EMBL" id="ML143398">
    <property type="protein sequence ID" value="TBU31575.1"/>
    <property type="molecule type" value="Genomic_DNA"/>
</dbReference>
<dbReference type="OrthoDB" id="407146at2759"/>
<dbReference type="Gene3D" id="3.40.630.20">
    <property type="entry name" value="Peptidase C15, pyroglutamyl peptidase I-like"/>
    <property type="match status" value="1"/>
</dbReference>
<evidence type="ECO:0000256" key="3">
    <source>
        <dbReference type="ARBA" id="ARBA00022801"/>
    </source>
</evidence>
<name>A0A4Q9MV43_9APHY</name>
<dbReference type="SUPFAM" id="SSF53182">
    <property type="entry name" value="Pyrrolidone carboxyl peptidase (pyroglutamate aminopeptidase)"/>
    <property type="match status" value="1"/>
</dbReference>
<keyword evidence="2" id="KW-0645">Protease</keyword>
<accession>A0A4Q9MV43</accession>
<dbReference type="InterPro" id="IPR036440">
    <property type="entry name" value="Peptidase_C15-like_sf"/>
</dbReference>
<organism evidence="5">
    <name type="scientific">Dichomitus squalens</name>
    <dbReference type="NCBI Taxonomy" id="114155"/>
    <lineage>
        <taxon>Eukaryota</taxon>
        <taxon>Fungi</taxon>
        <taxon>Dikarya</taxon>
        <taxon>Basidiomycota</taxon>
        <taxon>Agaricomycotina</taxon>
        <taxon>Agaricomycetes</taxon>
        <taxon>Polyporales</taxon>
        <taxon>Polyporaceae</taxon>
        <taxon>Dichomitus</taxon>
    </lineage>
</organism>